<sequence>MKAQSFFAVATLLLFSGAGWGAESDDDLVPESTWQAGAAKVAITPSEPVWMAGYASRTRPADGKLTELWAKALVLEDPQGNRGVILTLDLVGIDRALSQSICDRLKELCGLQRNQIVICTSHTHSGPVVGLNLAPLHHGLLTDPQRKAIDDWVDAFQDQVIALVEEAIGKLAPSEVTWGSGTATFAVNRRENPEAAVPQRRSEGQLQGPSDHDVPVLAVRDVDGSLTAVLFGYACHATTLSGYQWSGDYPGYAQVNLENQHPGCVALFFAGCGADQNPLPRRTVELAQHYGRRLADAVDTVLLTTQMHPVQGSLRTSYAEIDLPFDELPTREEIELNSRSENRYEVARAKMLLEQIDGGAPLLPTYPYPVSAWAIGDGPLLTTLGGEVVVDYALRLKSELTGVQTWVAGYANDVMAYVPSRRVLGEGGYEGGGAMVYYGLPTSWGPSIEKDIVQEVHRQVESVSTHEETVPKRVR</sequence>
<evidence type="ECO:0000259" key="3">
    <source>
        <dbReference type="Pfam" id="PF04734"/>
    </source>
</evidence>
<comment type="caution">
    <text evidence="4">The sequence shown here is derived from an EMBL/GenBank/DDBJ whole genome shotgun (WGS) entry which is preliminary data.</text>
</comment>
<dbReference type="RefSeq" id="WP_053061120.1">
    <property type="nucleotide sequence ID" value="NZ_LECT01000017.1"/>
</dbReference>
<dbReference type="PATRIC" id="fig|595434.4.peg.2254"/>
<dbReference type="STRING" id="595434.RISK_002360"/>
<protein>
    <submittedName>
        <fullName evidence="4">Transcription-repair coupling factor</fullName>
    </submittedName>
</protein>
<evidence type="ECO:0000313" key="4">
    <source>
        <dbReference type="EMBL" id="KLU05728.1"/>
    </source>
</evidence>
<accession>A0A0J1BGR3</accession>
<dbReference type="Proteomes" id="UP000036367">
    <property type="component" value="Unassembled WGS sequence"/>
</dbReference>
<feature type="signal peptide" evidence="2">
    <location>
        <begin position="1"/>
        <end position="21"/>
    </location>
</feature>
<evidence type="ECO:0000256" key="1">
    <source>
        <dbReference type="SAM" id="MobiDB-lite"/>
    </source>
</evidence>
<reference evidence="4" key="1">
    <citation type="submission" date="2015-05" db="EMBL/GenBank/DDBJ databases">
        <title>Permanent draft genome of Rhodopirellula islandicus K833.</title>
        <authorList>
            <person name="Kizina J."/>
            <person name="Richter M."/>
            <person name="Glockner F.O."/>
            <person name="Harder J."/>
        </authorList>
    </citation>
    <scope>NUCLEOTIDE SEQUENCE [LARGE SCALE GENOMIC DNA]</scope>
    <source>
        <strain evidence="4">K833</strain>
    </source>
</reference>
<feature type="region of interest" description="Disordered" evidence="1">
    <location>
        <begin position="191"/>
        <end position="212"/>
    </location>
</feature>
<dbReference type="OrthoDB" id="264270at2"/>
<evidence type="ECO:0000313" key="5">
    <source>
        <dbReference type="Proteomes" id="UP000036367"/>
    </source>
</evidence>
<proteinExistence type="predicted"/>
<organism evidence="4 5">
    <name type="scientific">Rhodopirellula islandica</name>
    <dbReference type="NCBI Taxonomy" id="595434"/>
    <lineage>
        <taxon>Bacteria</taxon>
        <taxon>Pseudomonadati</taxon>
        <taxon>Planctomycetota</taxon>
        <taxon>Planctomycetia</taxon>
        <taxon>Pirellulales</taxon>
        <taxon>Pirellulaceae</taxon>
        <taxon>Rhodopirellula</taxon>
    </lineage>
</organism>
<feature type="domain" description="Neutral/alkaline non-lysosomal ceramidase N-terminal" evidence="3">
    <location>
        <begin position="36"/>
        <end position="261"/>
    </location>
</feature>
<keyword evidence="2" id="KW-0732">Signal</keyword>
<feature type="chain" id="PRO_5005248032" evidence="2">
    <location>
        <begin position="22"/>
        <end position="475"/>
    </location>
</feature>
<keyword evidence="5" id="KW-1185">Reference proteome</keyword>
<dbReference type="AlphaFoldDB" id="A0A0J1BGR3"/>
<dbReference type="EMBL" id="LECT01000017">
    <property type="protein sequence ID" value="KLU05728.1"/>
    <property type="molecule type" value="Genomic_DNA"/>
</dbReference>
<dbReference type="Pfam" id="PF04734">
    <property type="entry name" value="Ceramidase_alk"/>
    <property type="match status" value="1"/>
</dbReference>
<evidence type="ECO:0000256" key="2">
    <source>
        <dbReference type="SAM" id="SignalP"/>
    </source>
</evidence>
<dbReference type="InterPro" id="IPR031329">
    <property type="entry name" value="NEUT/ALK_ceramidase_N"/>
</dbReference>
<name>A0A0J1BGR3_RHOIS</name>
<gene>
    <name evidence="4" type="ORF">RISK_002360</name>
</gene>